<dbReference type="Pfam" id="PF03098">
    <property type="entry name" value="An_peroxidase"/>
    <property type="match status" value="1"/>
</dbReference>
<keyword evidence="3" id="KW-0325">Glycoprotein</keyword>
<dbReference type="GO" id="GO:0004601">
    <property type="term" value="F:peroxidase activity"/>
    <property type="evidence" value="ECO:0007669"/>
    <property type="project" value="UniProtKB-KW"/>
</dbReference>
<dbReference type="GO" id="GO:0006979">
    <property type="term" value="P:response to oxidative stress"/>
    <property type="evidence" value="ECO:0007669"/>
    <property type="project" value="InterPro"/>
</dbReference>
<name>A0A1G5ICX2_9RHOB</name>
<evidence type="ECO:0000256" key="2">
    <source>
        <dbReference type="ARBA" id="ARBA00022525"/>
    </source>
</evidence>
<dbReference type="InterPro" id="IPR019791">
    <property type="entry name" value="Haem_peroxidase_animal"/>
</dbReference>
<protein>
    <submittedName>
        <fullName evidence="4">Animal haem peroxidase</fullName>
    </submittedName>
</protein>
<dbReference type="PANTHER" id="PTHR11475:SF4">
    <property type="entry name" value="CHORION PEROXIDASE"/>
    <property type="match status" value="1"/>
</dbReference>
<evidence type="ECO:0000256" key="1">
    <source>
        <dbReference type="ARBA" id="ARBA00004613"/>
    </source>
</evidence>
<proteinExistence type="predicted"/>
<evidence type="ECO:0000256" key="3">
    <source>
        <dbReference type="ARBA" id="ARBA00023180"/>
    </source>
</evidence>
<comment type="subcellular location">
    <subcellularLocation>
        <location evidence="1">Secreted</location>
    </subcellularLocation>
</comment>
<dbReference type="Gene3D" id="1.10.640.10">
    <property type="entry name" value="Haem peroxidase domain superfamily, animal type"/>
    <property type="match status" value="1"/>
</dbReference>
<dbReference type="EMBL" id="FMVT01000008">
    <property type="protein sequence ID" value="SCY73228.1"/>
    <property type="molecule type" value="Genomic_DNA"/>
</dbReference>
<organism evidence="4 5">
    <name type="scientific">Paracoccus tibetensis</name>
    <dbReference type="NCBI Taxonomy" id="336292"/>
    <lineage>
        <taxon>Bacteria</taxon>
        <taxon>Pseudomonadati</taxon>
        <taxon>Pseudomonadota</taxon>
        <taxon>Alphaproteobacteria</taxon>
        <taxon>Rhodobacterales</taxon>
        <taxon>Paracoccaceae</taxon>
        <taxon>Paracoccus</taxon>
    </lineage>
</organism>
<gene>
    <name evidence="4" type="ORF">SAMN05660710_02557</name>
</gene>
<sequence length="494" mass="54396">MHGFLDRGAFVPRGRFSETGRFGRMLPYLRSLREFDPGPLELGKPGGAMDGGDVFDPSQDNDRIRAGYTFLGQFIDHDLTFDPTSLLEQQIDPGATRNFRTPVLELDSLYGLGPAQQPYLYDRDKPFQFLLGTDDEDLPRNAQGRALIGDPRNDENVIISQLHLLMLKFHNKVYATETGDGPDSIARFEEAQRIVRWHYQWIVLNEFLARTVGAETMGKTLTDMPFRFPGEPFMPVEFSVAAYRFGHSQVRPAYVLSASGEQPPRVASIFPLRPGLDDDLAVPFVGDLRGGKPVAANLRVEWAAFFGPDALASKQIDRRISSRLLMLPFSVVSPEEGEDPAGVAAVTKVRSLASRNLQRGLDARLPSGQTVAAHLGIPQLTEAQLWAGVDGGKGRAPLWYYILCEAEMLTQGRMLAGVGAAIVSRVFAAIMMADKASYLVQDPSWVPHLGKEEGRFTMSDLVNYTLGKTSDKELGQEDLSTLPINGAPVDVAAE</sequence>
<keyword evidence="5" id="KW-1185">Reference proteome</keyword>
<dbReference type="SUPFAM" id="SSF48113">
    <property type="entry name" value="Heme-dependent peroxidases"/>
    <property type="match status" value="1"/>
</dbReference>
<reference evidence="4 5" key="1">
    <citation type="submission" date="2016-10" db="EMBL/GenBank/DDBJ databases">
        <authorList>
            <person name="de Groot N.N."/>
        </authorList>
    </citation>
    <scope>NUCLEOTIDE SEQUENCE [LARGE SCALE GENOMIC DNA]</scope>
    <source>
        <strain evidence="4 5">CGMCC 1.8925</strain>
    </source>
</reference>
<dbReference type="GO" id="GO:0020037">
    <property type="term" value="F:heme binding"/>
    <property type="evidence" value="ECO:0007669"/>
    <property type="project" value="InterPro"/>
</dbReference>
<evidence type="ECO:0000313" key="5">
    <source>
        <dbReference type="Proteomes" id="UP000199502"/>
    </source>
</evidence>
<dbReference type="AlphaFoldDB" id="A0A1G5ICX2"/>
<dbReference type="PROSITE" id="PS50292">
    <property type="entry name" value="PEROXIDASE_3"/>
    <property type="match status" value="1"/>
</dbReference>
<dbReference type="OrthoDB" id="105077at2"/>
<keyword evidence="2" id="KW-0964">Secreted</keyword>
<dbReference type="InterPro" id="IPR010255">
    <property type="entry name" value="Haem_peroxidase_sf"/>
</dbReference>
<accession>A0A1G5ICX2</accession>
<keyword evidence="4" id="KW-0560">Oxidoreductase</keyword>
<dbReference type="InterPro" id="IPR037120">
    <property type="entry name" value="Haem_peroxidase_sf_animal"/>
</dbReference>
<dbReference type="GO" id="GO:0005576">
    <property type="term" value="C:extracellular region"/>
    <property type="evidence" value="ECO:0007669"/>
    <property type="project" value="UniProtKB-SubCell"/>
</dbReference>
<keyword evidence="4" id="KW-0575">Peroxidase</keyword>
<dbReference type="Proteomes" id="UP000199502">
    <property type="component" value="Unassembled WGS sequence"/>
</dbReference>
<dbReference type="CDD" id="cd09819">
    <property type="entry name" value="An_peroxidase_bacterial_1"/>
    <property type="match status" value="1"/>
</dbReference>
<dbReference type="PANTHER" id="PTHR11475">
    <property type="entry name" value="OXIDASE/PEROXIDASE"/>
    <property type="match status" value="1"/>
</dbReference>
<evidence type="ECO:0000313" key="4">
    <source>
        <dbReference type="EMBL" id="SCY73228.1"/>
    </source>
</evidence>